<dbReference type="PANTHER" id="PTHR21229">
    <property type="entry name" value="LUNG SEVEN TRANSMEMBRANE RECEPTOR"/>
    <property type="match status" value="1"/>
</dbReference>
<keyword evidence="3" id="KW-0732">Signal</keyword>
<evidence type="ECO:0000256" key="6">
    <source>
        <dbReference type="SAM" id="MobiDB-lite"/>
    </source>
</evidence>
<protein>
    <recommendedName>
        <fullName evidence="8">GOST seven transmembrane domain-containing protein</fullName>
    </recommendedName>
</protein>
<feature type="transmembrane region" description="Helical" evidence="7">
    <location>
        <begin position="350"/>
        <end position="372"/>
    </location>
</feature>
<comment type="subcellular location">
    <subcellularLocation>
        <location evidence="1">Membrane</location>
        <topology evidence="1">Multi-pass membrane protein</topology>
    </subcellularLocation>
</comment>
<proteinExistence type="predicted"/>
<dbReference type="AlphaFoldDB" id="A0ABD2QH85"/>
<dbReference type="Proteomes" id="UP001626550">
    <property type="component" value="Unassembled WGS sequence"/>
</dbReference>
<feature type="transmembrane region" description="Helical" evidence="7">
    <location>
        <begin position="215"/>
        <end position="235"/>
    </location>
</feature>
<dbReference type="EMBL" id="JBJKFK010000206">
    <property type="protein sequence ID" value="KAL3318763.1"/>
    <property type="molecule type" value="Genomic_DNA"/>
</dbReference>
<feature type="region of interest" description="Disordered" evidence="6">
    <location>
        <begin position="525"/>
        <end position="548"/>
    </location>
</feature>
<organism evidence="9 10">
    <name type="scientific">Cichlidogyrus casuarinus</name>
    <dbReference type="NCBI Taxonomy" id="1844966"/>
    <lineage>
        <taxon>Eukaryota</taxon>
        <taxon>Metazoa</taxon>
        <taxon>Spiralia</taxon>
        <taxon>Lophotrochozoa</taxon>
        <taxon>Platyhelminthes</taxon>
        <taxon>Monogenea</taxon>
        <taxon>Monopisthocotylea</taxon>
        <taxon>Dactylogyridea</taxon>
        <taxon>Ancyrocephalidae</taxon>
        <taxon>Cichlidogyrus</taxon>
    </lineage>
</organism>
<keyword evidence="10" id="KW-1185">Reference proteome</keyword>
<evidence type="ECO:0000256" key="4">
    <source>
        <dbReference type="ARBA" id="ARBA00022989"/>
    </source>
</evidence>
<evidence type="ECO:0000259" key="8">
    <source>
        <dbReference type="Pfam" id="PF06814"/>
    </source>
</evidence>
<feature type="domain" description="GOST seven transmembrane" evidence="8">
    <location>
        <begin position="215"/>
        <end position="456"/>
    </location>
</feature>
<evidence type="ECO:0000256" key="7">
    <source>
        <dbReference type="SAM" id="Phobius"/>
    </source>
</evidence>
<feature type="transmembrane region" description="Helical" evidence="7">
    <location>
        <begin position="247"/>
        <end position="265"/>
    </location>
</feature>
<evidence type="ECO:0000313" key="10">
    <source>
        <dbReference type="Proteomes" id="UP001626550"/>
    </source>
</evidence>
<dbReference type="InterPro" id="IPR009637">
    <property type="entry name" value="GPR107/GPR108-like"/>
</dbReference>
<evidence type="ECO:0000256" key="5">
    <source>
        <dbReference type="ARBA" id="ARBA00023136"/>
    </source>
</evidence>
<feature type="transmembrane region" description="Helical" evidence="7">
    <location>
        <begin position="400"/>
        <end position="420"/>
    </location>
</feature>
<evidence type="ECO:0000313" key="9">
    <source>
        <dbReference type="EMBL" id="KAL3318763.1"/>
    </source>
</evidence>
<keyword evidence="5 7" id="KW-0472">Membrane</keyword>
<accession>A0ABD2QH85</accession>
<comment type="caution">
    <text evidence="9">The sequence shown here is derived from an EMBL/GenBank/DDBJ whole genome shotgun (WGS) entry which is preliminary data.</text>
</comment>
<dbReference type="InterPro" id="IPR053937">
    <property type="entry name" value="GOST_TM"/>
</dbReference>
<feature type="transmembrane region" description="Helical" evidence="7">
    <location>
        <begin position="285"/>
        <end position="307"/>
    </location>
</feature>
<evidence type="ECO:0000256" key="2">
    <source>
        <dbReference type="ARBA" id="ARBA00022692"/>
    </source>
</evidence>
<sequence length="548" mass="62309">MLGLVFSPPDILVPNQSKDQLVRRNLASLIKYTNPNFSLETIDACLDIELRSIDKDTKAQALIKDLLAHPEDINPVYKLLSFIASPAHVLNKLKQENTPNPTSSKHCNDWDTISKSTLSMFKFKEDGHLTLLFVPVTETSGSYSLSFKVFFPTKREAGLNNLYLHNCPSKLDSNKPKAVSFTVCSLVIPAYAIKIEMIERNVNSFLSAGDAALPIVYFIFGSFYTILSFVWITYLCISNNRVYKLHYLMFAVILAKSMSVTFQAVDYHVLGKYGFHERGWSTMFYIAHLIRGALFFTTILLIGAGWAFIKHMLTKRERYVFAIVVPLQVLANIATIVIEESEEGSIRYATWRQIFIFVDLLCCGAILFPVLWSIKHLQTASQIDGKAAVNLQKLRLFRQFYIMVISYVYLTRIIAYLLRITVYYNLTWTVELFKECITLIFMVAVGVKFRPTEDNPYLRVATEDEEEEDLLLEKHQLDAVRSQSGFNDGAARVVSSHFTKSQPPAPLPMKDSEFTTLDFDIEDHADDSARAPLIPGSQSRFKNPNKES</sequence>
<dbReference type="Pfam" id="PF06814">
    <property type="entry name" value="GOST_TM"/>
    <property type="match status" value="1"/>
</dbReference>
<evidence type="ECO:0000256" key="3">
    <source>
        <dbReference type="ARBA" id="ARBA00022729"/>
    </source>
</evidence>
<dbReference type="PANTHER" id="PTHR21229:SF2">
    <property type="entry name" value="RE59932P"/>
    <property type="match status" value="1"/>
</dbReference>
<gene>
    <name evidence="9" type="ORF">Ciccas_002572</name>
</gene>
<evidence type="ECO:0000256" key="1">
    <source>
        <dbReference type="ARBA" id="ARBA00004141"/>
    </source>
</evidence>
<keyword evidence="4 7" id="KW-1133">Transmembrane helix</keyword>
<name>A0ABD2QH85_9PLAT</name>
<reference evidence="9 10" key="1">
    <citation type="submission" date="2024-11" db="EMBL/GenBank/DDBJ databases">
        <title>Adaptive evolution of stress response genes in parasites aligns with host niche diversity.</title>
        <authorList>
            <person name="Hahn C."/>
            <person name="Resl P."/>
        </authorList>
    </citation>
    <scope>NUCLEOTIDE SEQUENCE [LARGE SCALE GENOMIC DNA]</scope>
    <source>
        <strain evidence="9">EGGRZ-B1_66</strain>
        <tissue evidence="9">Body</tissue>
    </source>
</reference>
<feature type="transmembrane region" description="Helical" evidence="7">
    <location>
        <begin position="319"/>
        <end position="338"/>
    </location>
</feature>
<dbReference type="GO" id="GO:0016020">
    <property type="term" value="C:membrane"/>
    <property type="evidence" value="ECO:0007669"/>
    <property type="project" value="UniProtKB-SubCell"/>
</dbReference>
<keyword evidence="2 7" id="KW-0812">Transmembrane</keyword>